<feature type="signal peptide" evidence="1">
    <location>
        <begin position="1"/>
        <end position="18"/>
    </location>
</feature>
<evidence type="ECO:0008006" key="3">
    <source>
        <dbReference type="Google" id="ProtNLM"/>
    </source>
</evidence>
<evidence type="ECO:0000313" key="2">
    <source>
        <dbReference type="EMBL" id="MXU89838.1"/>
    </source>
</evidence>
<feature type="chain" id="PRO_5025335617" description="Secreted protein" evidence="1">
    <location>
        <begin position="19"/>
        <end position="110"/>
    </location>
</feature>
<organism evidence="2">
    <name type="scientific">Ixodes ricinus</name>
    <name type="common">Common tick</name>
    <name type="synonym">Acarus ricinus</name>
    <dbReference type="NCBI Taxonomy" id="34613"/>
    <lineage>
        <taxon>Eukaryota</taxon>
        <taxon>Metazoa</taxon>
        <taxon>Ecdysozoa</taxon>
        <taxon>Arthropoda</taxon>
        <taxon>Chelicerata</taxon>
        <taxon>Arachnida</taxon>
        <taxon>Acari</taxon>
        <taxon>Parasitiformes</taxon>
        <taxon>Ixodida</taxon>
        <taxon>Ixodoidea</taxon>
        <taxon>Ixodidae</taxon>
        <taxon>Ixodinae</taxon>
        <taxon>Ixodes</taxon>
    </lineage>
</organism>
<proteinExistence type="predicted"/>
<sequence length="110" mass="11956">MSAWIGITSLLSCRSLRSLCSISSTSGPDLGAADPPLFGLCIRASKRFCSAAGGSRDSSGLCPPTLLRASKHFLQTFFSLRSLGTRMAELRHLAQWENWQFGQECACTRL</sequence>
<accession>A0A6B0UJT2</accession>
<protein>
    <recommendedName>
        <fullName evidence="3">Secreted protein</fullName>
    </recommendedName>
</protein>
<dbReference type="EMBL" id="GIFC01007755">
    <property type="protein sequence ID" value="MXU89838.1"/>
    <property type="molecule type" value="Transcribed_RNA"/>
</dbReference>
<evidence type="ECO:0000256" key="1">
    <source>
        <dbReference type="SAM" id="SignalP"/>
    </source>
</evidence>
<reference evidence="2" key="1">
    <citation type="submission" date="2019-12" db="EMBL/GenBank/DDBJ databases">
        <title>An insight into the sialome of adult female Ixodes ricinus ticks feeding for 6 days.</title>
        <authorList>
            <person name="Perner J."/>
            <person name="Ribeiro J.M.C."/>
        </authorList>
    </citation>
    <scope>NUCLEOTIDE SEQUENCE</scope>
    <source>
        <strain evidence="2">Semi-engorged</strain>
        <tissue evidence="2">Salivary glands</tissue>
    </source>
</reference>
<name>A0A6B0UJT2_IXORI</name>
<dbReference type="AlphaFoldDB" id="A0A6B0UJT2"/>
<keyword evidence="1" id="KW-0732">Signal</keyword>